<feature type="non-terminal residue" evidence="1">
    <location>
        <position position="115"/>
    </location>
</feature>
<dbReference type="AlphaFoldDB" id="X1K7G3"/>
<evidence type="ECO:0000313" key="1">
    <source>
        <dbReference type="EMBL" id="GAH78023.1"/>
    </source>
</evidence>
<name>X1K7G3_9ZZZZ</name>
<dbReference type="EMBL" id="BARU01044456">
    <property type="protein sequence ID" value="GAH78023.1"/>
    <property type="molecule type" value="Genomic_DNA"/>
</dbReference>
<accession>X1K7G3</accession>
<protein>
    <submittedName>
        <fullName evidence="1">Uncharacterized protein</fullName>
    </submittedName>
</protein>
<comment type="caution">
    <text evidence="1">The sequence shown here is derived from an EMBL/GenBank/DDBJ whole genome shotgun (WGS) entry which is preliminary data.</text>
</comment>
<organism evidence="1">
    <name type="scientific">marine sediment metagenome</name>
    <dbReference type="NCBI Taxonomy" id="412755"/>
    <lineage>
        <taxon>unclassified sequences</taxon>
        <taxon>metagenomes</taxon>
        <taxon>ecological metagenomes</taxon>
    </lineage>
</organism>
<sequence length="115" mass="11769">MTKGVSVTSAIITISGNTDEVAPGVMLEEQVPLQLDILNREVLLVYAIDLNVTGPDAIAAADTATAMSLSSTTRTTVGNIGDTNVFGASIKQIRAAGFVDGGVGFTEISPETPTS</sequence>
<gene>
    <name evidence="1" type="ORF">S03H2_67792</name>
</gene>
<reference evidence="1" key="1">
    <citation type="journal article" date="2014" name="Front. Microbiol.">
        <title>High frequency of phylogenetically diverse reductive dehalogenase-homologous genes in deep subseafloor sedimentary metagenomes.</title>
        <authorList>
            <person name="Kawai M."/>
            <person name="Futagami T."/>
            <person name="Toyoda A."/>
            <person name="Takaki Y."/>
            <person name="Nishi S."/>
            <person name="Hori S."/>
            <person name="Arai W."/>
            <person name="Tsubouchi T."/>
            <person name="Morono Y."/>
            <person name="Uchiyama I."/>
            <person name="Ito T."/>
            <person name="Fujiyama A."/>
            <person name="Inagaki F."/>
            <person name="Takami H."/>
        </authorList>
    </citation>
    <scope>NUCLEOTIDE SEQUENCE</scope>
    <source>
        <strain evidence="1">Expedition CK06-06</strain>
    </source>
</reference>
<proteinExistence type="predicted"/>